<dbReference type="InterPro" id="IPR003439">
    <property type="entry name" value="ABC_transporter-like_ATP-bd"/>
</dbReference>
<dbReference type="Pfam" id="PF00005">
    <property type="entry name" value="ABC_tran"/>
    <property type="match status" value="1"/>
</dbReference>
<protein>
    <submittedName>
        <fullName evidence="6">ABC transporter ATP-binding protein</fullName>
    </submittedName>
</protein>
<sequence length="244" mass="27374">MAGEPVIRLQGVDYSYDGPPVLEGVDLEVQDGEFLGVVGPNAGGKSTLLKLILGLLQPRRGRIEVLGRSPEAARRQLGYVAQYPSFRRDFPIDVEQTVLMGRLGTGSLYGGWRRGDREVVRRVMVETAVEPLAERQLATLSGGQLQRVMLARALACEPRILILDEPTANIDLRIETDIFDLLRRLNRRMTIIVVSHDIGFISRYVGRVACVNRTLMTHHTADIDGRVIRDLYDSEVRMVEHVHH</sequence>
<organism evidence="6">
    <name type="scientific">Sedimenticola thiotaurini</name>
    <dbReference type="NCBI Taxonomy" id="1543721"/>
    <lineage>
        <taxon>Bacteria</taxon>
        <taxon>Pseudomonadati</taxon>
        <taxon>Pseudomonadota</taxon>
        <taxon>Gammaproteobacteria</taxon>
        <taxon>Chromatiales</taxon>
        <taxon>Sedimenticolaceae</taxon>
        <taxon>Sedimenticola</taxon>
    </lineage>
</organism>
<accession>A0A831RKE3</accession>
<dbReference type="CDD" id="cd03235">
    <property type="entry name" value="ABC_Metallic_Cations"/>
    <property type="match status" value="1"/>
</dbReference>
<reference evidence="6" key="1">
    <citation type="journal article" date="2020" name="mSystems">
        <title>Genome- and Community-Level Interaction Insights into Carbon Utilization and Element Cycling Functions of Hydrothermarchaeota in Hydrothermal Sediment.</title>
        <authorList>
            <person name="Zhou Z."/>
            <person name="Liu Y."/>
            <person name="Xu W."/>
            <person name="Pan J."/>
            <person name="Luo Z.H."/>
            <person name="Li M."/>
        </authorList>
    </citation>
    <scope>NUCLEOTIDE SEQUENCE [LARGE SCALE GENOMIC DNA]</scope>
    <source>
        <strain evidence="6">HyVt-443</strain>
    </source>
</reference>
<dbReference type="PANTHER" id="PTHR42734">
    <property type="entry name" value="METAL TRANSPORT SYSTEM ATP-BINDING PROTEIN TM_0124-RELATED"/>
    <property type="match status" value="1"/>
</dbReference>
<comment type="similarity">
    <text evidence="1">Belongs to the ABC transporter superfamily.</text>
</comment>
<dbReference type="Proteomes" id="UP000886251">
    <property type="component" value="Unassembled WGS sequence"/>
</dbReference>
<dbReference type="InterPro" id="IPR003593">
    <property type="entry name" value="AAA+_ATPase"/>
</dbReference>
<evidence type="ECO:0000256" key="2">
    <source>
        <dbReference type="ARBA" id="ARBA00022448"/>
    </source>
</evidence>
<dbReference type="InterPro" id="IPR027417">
    <property type="entry name" value="P-loop_NTPase"/>
</dbReference>
<dbReference type="PROSITE" id="PS00211">
    <property type="entry name" value="ABC_TRANSPORTER_1"/>
    <property type="match status" value="1"/>
</dbReference>
<keyword evidence="4 6" id="KW-0067">ATP-binding</keyword>
<keyword evidence="2" id="KW-0813">Transport</keyword>
<dbReference type="EMBL" id="DRKP01000085">
    <property type="protein sequence ID" value="HEB96293.1"/>
    <property type="molecule type" value="Genomic_DNA"/>
</dbReference>
<dbReference type="PROSITE" id="PS50893">
    <property type="entry name" value="ABC_TRANSPORTER_2"/>
    <property type="match status" value="1"/>
</dbReference>
<evidence type="ECO:0000259" key="5">
    <source>
        <dbReference type="PROSITE" id="PS50893"/>
    </source>
</evidence>
<dbReference type="SMART" id="SM00382">
    <property type="entry name" value="AAA"/>
    <property type="match status" value="1"/>
</dbReference>
<gene>
    <name evidence="6" type="ORF">ENI96_07665</name>
</gene>
<keyword evidence="3" id="KW-0547">Nucleotide-binding</keyword>
<comment type="caution">
    <text evidence="6">The sequence shown here is derived from an EMBL/GenBank/DDBJ whole genome shotgun (WGS) entry which is preliminary data.</text>
</comment>
<dbReference type="PANTHER" id="PTHR42734:SF17">
    <property type="entry name" value="METAL TRANSPORT SYSTEM ATP-BINDING PROTEIN TM_0124-RELATED"/>
    <property type="match status" value="1"/>
</dbReference>
<evidence type="ECO:0000256" key="3">
    <source>
        <dbReference type="ARBA" id="ARBA00022741"/>
    </source>
</evidence>
<name>A0A831RKE3_9GAMM</name>
<dbReference type="Gene3D" id="3.40.50.300">
    <property type="entry name" value="P-loop containing nucleotide triphosphate hydrolases"/>
    <property type="match status" value="1"/>
</dbReference>
<dbReference type="GO" id="GO:0016887">
    <property type="term" value="F:ATP hydrolysis activity"/>
    <property type="evidence" value="ECO:0007669"/>
    <property type="project" value="InterPro"/>
</dbReference>
<evidence type="ECO:0000313" key="6">
    <source>
        <dbReference type="EMBL" id="HEB96293.1"/>
    </source>
</evidence>
<dbReference type="InterPro" id="IPR050153">
    <property type="entry name" value="Metal_Ion_Import_ABC"/>
</dbReference>
<feature type="domain" description="ABC transporter" evidence="5">
    <location>
        <begin position="7"/>
        <end position="238"/>
    </location>
</feature>
<evidence type="ECO:0000256" key="1">
    <source>
        <dbReference type="ARBA" id="ARBA00005417"/>
    </source>
</evidence>
<dbReference type="InterPro" id="IPR017871">
    <property type="entry name" value="ABC_transporter-like_CS"/>
</dbReference>
<evidence type="ECO:0000256" key="4">
    <source>
        <dbReference type="ARBA" id="ARBA00022840"/>
    </source>
</evidence>
<proteinExistence type="inferred from homology"/>
<dbReference type="FunFam" id="3.40.50.300:FF:000134">
    <property type="entry name" value="Iron-enterobactin ABC transporter ATP-binding protein"/>
    <property type="match status" value="1"/>
</dbReference>
<dbReference type="SUPFAM" id="SSF52540">
    <property type="entry name" value="P-loop containing nucleoside triphosphate hydrolases"/>
    <property type="match status" value="1"/>
</dbReference>
<dbReference type="AlphaFoldDB" id="A0A831RKE3"/>
<dbReference type="GO" id="GO:0005524">
    <property type="term" value="F:ATP binding"/>
    <property type="evidence" value="ECO:0007669"/>
    <property type="project" value="UniProtKB-KW"/>
</dbReference>